<dbReference type="EMBL" id="JAMKOV010000002">
    <property type="protein sequence ID" value="KAI8043298.1"/>
    <property type="molecule type" value="Genomic_DNA"/>
</dbReference>
<dbReference type="AlphaFoldDB" id="A0A9P9YV11"/>
<feature type="compositionally biased region" description="Basic residues" evidence="1">
    <location>
        <begin position="1"/>
        <end position="15"/>
    </location>
</feature>
<name>A0A9P9YV11_9MUSC</name>
<keyword evidence="3" id="KW-1185">Reference proteome</keyword>
<evidence type="ECO:0000256" key="1">
    <source>
        <dbReference type="SAM" id="MobiDB-lite"/>
    </source>
</evidence>
<protein>
    <submittedName>
        <fullName evidence="2">Uncharacterized protein</fullName>
    </submittedName>
</protein>
<feature type="compositionally biased region" description="Basic and acidic residues" evidence="1">
    <location>
        <begin position="56"/>
        <end position="77"/>
    </location>
</feature>
<gene>
    <name evidence="2" type="ORF">M5D96_004627</name>
</gene>
<proteinExistence type="predicted"/>
<comment type="caution">
    <text evidence="2">The sequence shown here is derived from an EMBL/GenBank/DDBJ whole genome shotgun (WGS) entry which is preliminary data.</text>
</comment>
<sequence length="77" mass="8363">MPGRHRLQPPTRGHHPPPSQKANDESFASSALAAGRPATGRPITNHIGACAHYPGRTKDERHGIQDLSRRPQADCHS</sequence>
<feature type="region of interest" description="Disordered" evidence="1">
    <location>
        <begin position="1"/>
        <end position="77"/>
    </location>
</feature>
<evidence type="ECO:0000313" key="2">
    <source>
        <dbReference type="EMBL" id="KAI8043298.1"/>
    </source>
</evidence>
<accession>A0A9P9YV11</accession>
<reference evidence="2" key="1">
    <citation type="journal article" date="2023" name="Genome Biol. Evol.">
        <title>Long-read-based Genome Assembly of Drosophila gunungcola Reveals Fewer Chemosensory Genes in Flower-breeding Species.</title>
        <authorList>
            <person name="Negi A."/>
            <person name="Liao B.Y."/>
            <person name="Yeh S.D."/>
        </authorList>
    </citation>
    <scope>NUCLEOTIDE SEQUENCE</scope>
    <source>
        <strain evidence="2">Sukarami</strain>
    </source>
</reference>
<evidence type="ECO:0000313" key="3">
    <source>
        <dbReference type="Proteomes" id="UP001059596"/>
    </source>
</evidence>
<dbReference type="Proteomes" id="UP001059596">
    <property type="component" value="Unassembled WGS sequence"/>
</dbReference>
<organism evidence="2 3">
    <name type="scientific">Drosophila gunungcola</name>
    <name type="common">fruit fly</name>
    <dbReference type="NCBI Taxonomy" id="103775"/>
    <lineage>
        <taxon>Eukaryota</taxon>
        <taxon>Metazoa</taxon>
        <taxon>Ecdysozoa</taxon>
        <taxon>Arthropoda</taxon>
        <taxon>Hexapoda</taxon>
        <taxon>Insecta</taxon>
        <taxon>Pterygota</taxon>
        <taxon>Neoptera</taxon>
        <taxon>Endopterygota</taxon>
        <taxon>Diptera</taxon>
        <taxon>Brachycera</taxon>
        <taxon>Muscomorpha</taxon>
        <taxon>Ephydroidea</taxon>
        <taxon>Drosophilidae</taxon>
        <taxon>Drosophila</taxon>
        <taxon>Sophophora</taxon>
    </lineage>
</organism>